<comment type="caution">
    <text evidence="5">The sequence shown here is derived from an EMBL/GenBank/DDBJ whole genome shotgun (WGS) entry which is preliminary data.</text>
</comment>
<keyword evidence="5" id="KW-0762">Sugar transport</keyword>
<evidence type="ECO:0000259" key="3">
    <source>
        <dbReference type="Pfam" id="PF02563"/>
    </source>
</evidence>
<dbReference type="RefSeq" id="WP_104794502.1">
    <property type="nucleotide sequence ID" value="NZ_PTPZ01000010.1"/>
</dbReference>
<dbReference type="Pfam" id="PF02563">
    <property type="entry name" value="Poly_export"/>
    <property type="match status" value="1"/>
</dbReference>
<dbReference type="PANTHER" id="PTHR33619">
    <property type="entry name" value="POLYSACCHARIDE EXPORT PROTEIN GFCE-RELATED"/>
    <property type="match status" value="1"/>
</dbReference>
<dbReference type="PANTHER" id="PTHR33619:SF3">
    <property type="entry name" value="POLYSACCHARIDE EXPORT PROTEIN GFCE-RELATED"/>
    <property type="match status" value="1"/>
</dbReference>
<keyword evidence="5" id="KW-0813">Transport</keyword>
<dbReference type="EMBL" id="PTPZ01000010">
    <property type="protein sequence ID" value="PPZ90595.1"/>
    <property type="molecule type" value="Genomic_DNA"/>
</dbReference>
<dbReference type="PROSITE" id="PS51257">
    <property type="entry name" value="PROKAR_LIPOPROTEIN"/>
    <property type="match status" value="1"/>
</dbReference>
<evidence type="ECO:0000256" key="2">
    <source>
        <dbReference type="SAM" id="Phobius"/>
    </source>
</evidence>
<evidence type="ECO:0000256" key="1">
    <source>
        <dbReference type="ARBA" id="ARBA00022729"/>
    </source>
</evidence>
<evidence type="ECO:0000259" key="4">
    <source>
        <dbReference type="Pfam" id="PF10531"/>
    </source>
</evidence>
<gene>
    <name evidence="5" type="ORF">C3729_12740</name>
</gene>
<reference evidence="5 6" key="1">
    <citation type="submission" date="2018-02" db="EMBL/GenBank/DDBJ databases">
        <title>Draft genome sequence of bacterial isolates from marine environment.</title>
        <authorList>
            <person name="Singh S.K."/>
            <person name="Hill R."/>
            <person name="Major S."/>
            <person name="Cai H."/>
            <person name="Li Y."/>
        </authorList>
    </citation>
    <scope>NUCLEOTIDE SEQUENCE [LARGE SCALE GENOMIC DNA]</scope>
    <source>
        <strain evidence="5 6">IMET F</strain>
    </source>
</reference>
<accession>A0A2S7I272</accession>
<keyword evidence="1" id="KW-0732">Signal</keyword>
<organism evidence="5 6">
    <name type="scientific">Cloacibacterium normanense</name>
    <dbReference type="NCBI Taxonomy" id="237258"/>
    <lineage>
        <taxon>Bacteria</taxon>
        <taxon>Pseudomonadati</taxon>
        <taxon>Bacteroidota</taxon>
        <taxon>Flavobacteriia</taxon>
        <taxon>Flavobacteriales</taxon>
        <taxon>Weeksellaceae</taxon>
    </lineage>
</organism>
<feature type="domain" description="Soluble ligand binding" evidence="4">
    <location>
        <begin position="148"/>
        <end position="198"/>
    </location>
</feature>
<keyword evidence="2" id="KW-0472">Membrane</keyword>
<name>A0A2S7I272_9FLAO</name>
<dbReference type="Gene3D" id="3.30.1950.10">
    <property type="entry name" value="wza like domain"/>
    <property type="match status" value="1"/>
</dbReference>
<sequence length="264" mass="29551">MKKHLVYYLVLLMAISSCKPKENMVYMEKEKNIAESKINQAVFYGAHIQSGDVLEIKVTAFDENAVRPFNLHSMNNATNPEQVNLGQVGQIAPQGYLVDNEGYIYFPVLGKLYIKGMTLAQLRADIEKRLLTYLSDPLVSIKQLNFNVTVLGEVKKPGQYTSPSDKITILQALGLAGDMTDFGNRTNVKLVREEEGVSKTYVIDFTDKNITSSPYYYMQQNDVLYVEPDLIKKKSANIDPNRGLIFQIGGIALGLTSILISILK</sequence>
<dbReference type="Gene3D" id="3.10.560.10">
    <property type="entry name" value="Outer membrane lipoprotein wza domain like"/>
    <property type="match status" value="1"/>
</dbReference>
<dbReference type="InterPro" id="IPR049712">
    <property type="entry name" value="Poly_export"/>
</dbReference>
<evidence type="ECO:0000313" key="6">
    <source>
        <dbReference type="Proteomes" id="UP000238565"/>
    </source>
</evidence>
<dbReference type="GO" id="GO:0015159">
    <property type="term" value="F:polysaccharide transmembrane transporter activity"/>
    <property type="evidence" value="ECO:0007669"/>
    <property type="project" value="InterPro"/>
</dbReference>
<dbReference type="Proteomes" id="UP000238565">
    <property type="component" value="Unassembled WGS sequence"/>
</dbReference>
<protein>
    <submittedName>
        <fullName evidence="5">Sugar transporter</fullName>
    </submittedName>
</protein>
<dbReference type="InterPro" id="IPR003715">
    <property type="entry name" value="Poly_export_N"/>
</dbReference>
<feature type="domain" description="Polysaccharide export protein N-terminal" evidence="3">
    <location>
        <begin position="46"/>
        <end position="142"/>
    </location>
</feature>
<dbReference type="InterPro" id="IPR019554">
    <property type="entry name" value="Soluble_ligand-bd"/>
</dbReference>
<dbReference type="AlphaFoldDB" id="A0A2S7I272"/>
<dbReference type="Pfam" id="PF10531">
    <property type="entry name" value="SLBB"/>
    <property type="match status" value="1"/>
</dbReference>
<proteinExistence type="predicted"/>
<evidence type="ECO:0000313" key="5">
    <source>
        <dbReference type="EMBL" id="PPZ90595.1"/>
    </source>
</evidence>
<keyword evidence="2" id="KW-1133">Transmembrane helix</keyword>
<feature type="transmembrane region" description="Helical" evidence="2">
    <location>
        <begin position="244"/>
        <end position="263"/>
    </location>
</feature>
<keyword evidence="2" id="KW-0812">Transmembrane</keyword>